<name>A0A1V0NCY9_LACLL</name>
<sequence length="109" mass="12798">MEKHKVDFYNIPIVDYLLSIGEPLESVGHNYYQHKHHDSLKINQRKNYFVWNSRSSEKNSRGGVVQYMQIMHNLSLQETLSKLSEDLDGKVLPAIPKKSYPKKFNYPNC</sequence>
<accession>A0A1V0NCY9</accession>
<dbReference type="Proteomes" id="UP000192085">
    <property type="component" value="Chromosome"/>
</dbReference>
<dbReference type="AlphaFoldDB" id="A0A1V0NCY9"/>
<dbReference type="EMBL" id="CP031926">
    <property type="protein sequence ID" value="QRZ33864.1"/>
    <property type="molecule type" value="Genomic_DNA"/>
</dbReference>
<organism evidence="2 5">
    <name type="scientific">Lactococcus lactis subsp. lactis</name>
    <name type="common">Streptococcus lactis</name>
    <dbReference type="NCBI Taxonomy" id="1360"/>
    <lineage>
        <taxon>Bacteria</taxon>
        <taxon>Bacillati</taxon>
        <taxon>Bacillota</taxon>
        <taxon>Bacilli</taxon>
        <taxon>Lactobacillales</taxon>
        <taxon>Streptococcaceae</taxon>
        <taxon>Lactococcus</taxon>
    </lineage>
</organism>
<dbReference type="Proteomes" id="UP001055586">
    <property type="component" value="Chromosome"/>
</dbReference>
<evidence type="ECO:0000313" key="4">
    <source>
        <dbReference type="EMBL" id="QRZ33864.1"/>
    </source>
</evidence>
<evidence type="ECO:0000313" key="2">
    <source>
        <dbReference type="EMBL" id="ARD97779.1"/>
    </source>
</evidence>
<protein>
    <submittedName>
        <fullName evidence="2">Zn peptidase</fullName>
    </submittedName>
</protein>
<reference evidence="1" key="4">
    <citation type="submission" date="2023-09" db="EMBL/GenBank/DDBJ databases">
        <title>Complete Genomes and Methylome analysis of Lactococcus lactis subs lactis strains.</title>
        <authorList>
            <person name="Fomenkov A."/>
            <person name="McDonnell B."/>
            <person name="Sun L."/>
            <person name="Van Sinderen D."/>
            <person name="Roberts R.J."/>
        </authorList>
    </citation>
    <scope>NUCLEOTIDE SEQUENCE</scope>
    <source>
        <strain evidence="1">229</strain>
    </source>
</reference>
<dbReference type="EMBL" id="CP015897">
    <property type="protein sequence ID" value="ARD97779.1"/>
    <property type="molecule type" value="Genomic_DNA"/>
</dbReference>
<gene>
    <name evidence="4" type="ORF">LL223_0195</name>
    <name evidence="1" type="ORF">LL229_0171</name>
    <name evidence="2" type="ORF">LL275_0141</name>
    <name evidence="3" type="ORF">LLUC06_0125</name>
</gene>
<dbReference type="EMBL" id="CP015902">
    <property type="protein sequence ID" value="ARE19674.1"/>
    <property type="molecule type" value="Genomic_DNA"/>
</dbReference>
<dbReference type="Proteomes" id="UP000663169">
    <property type="component" value="Chromosome"/>
</dbReference>
<evidence type="ECO:0000313" key="1">
    <source>
        <dbReference type="EMBL" id="ARD95063.1"/>
    </source>
</evidence>
<evidence type="ECO:0000313" key="6">
    <source>
        <dbReference type="Proteomes" id="UP000192095"/>
    </source>
</evidence>
<dbReference type="RefSeq" id="WP_021214757.1">
    <property type="nucleotide sequence ID" value="NZ_CP015896.1"/>
</dbReference>
<reference evidence="5 6" key="1">
    <citation type="journal article" date="2017" name="BMC Genomics">
        <title>Comparative and functional genomics of the Lactococcus lactis taxon; insights into evolution and niche adaptation.</title>
        <authorList>
            <person name="Kelleher P."/>
            <person name="Bottacini F."/>
            <person name="Mahony J."/>
            <person name="Kilcawley K.N."/>
            <person name="van Sinderen D."/>
        </authorList>
    </citation>
    <scope>NUCLEOTIDE SEQUENCE [LARGE SCALE GENOMIC DNA]</scope>
    <source>
        <strain evidence="2 5">275</strain>
        <strain evidence="3 6">UC06</strain>
    </source>
</reference>
<dbReference type="Proteomes" id="UP000192095">
    <property type="component" value="Chromosome"/>
</dbReference>
<dbReference type="SUPFAM" id="SSF57783">
    <property type="entry name" value="Zinc beta-ribbon"/>
    <property type="match status" value="1"/>
</dbReference>
<evidence type="ECO:0000313" key="5">
    <source>
        <dbReference type="Proteomes" id="UP000192085"/>
    </source>
</evidence>
<reference evidence="4" key="3">
    <citation type="submission" date="2023-04" db="EMBL/GenBank/DDBJ databases">
        <authorList>
            <person name="McDonnell B."/>
        </authorList>
    </citation>
    <scope>NUCLEOTIDE SEQUENCE</scope>
    <source>
        <strain evidence="4">223</strain>
        <strain evidence="3">UC06</strain>
    </source>
</reference>
<reference evidence="4" key="2">
    <citation type="journal article" date="2020" name="Mol. Microbiol.">
        <title>The CWPS Rubik's cube: Linking diversity of cell wall polysaccharide structures with the encoded biosynthetic machinery of selected Lactococcus lactis strains.</title>
        <authorList>
            <person name="Mahony J."/>
            <person name="Frantzen C."/>
            <person name="Vinogradov E."/>
            <person name="Sadovskaya I."/>
            <person name="Theodorou I."/>
            <person name="Kelleher P."/>
            <person name="Chapot-Chartier M.P."/>
            <person name="Cambillau C."/>
            <person name="Holo H."/>
            <person name="van Sinderen D."/>
        </authorList>
    </citation>
    <scope>NUCLEOTIDE SEQUENCE</scope>
    <source>
        <strain evidence="4">223</strain>
    </source>
</reference>
<evidence type="ECO:0000313" key="3">
    <source>
        <dbReference type="EMBL" id="ARE19674.1"/>
    </source>
</evidence>
<dbReference type="EMBL" id="CP090823">
    <property type="protein sequence ID" value="ARD95063.1"/>
    <property type="molecule type" value="Genomic_DNA"/>
</dbReference>
<proteinExistence type="predicted"/>